<name>A0A0A8YBG4_ARUDO</name>
<evidence type="ECO:0000256" key="1">
    <source>
        <dbReference type="SAM" id="MobiDB-lite"/>
    </source>
</evidence>
<dbReference type="AlphaFoldDB" id="A0A0A8YBG4"/>
<accession>A0A0A8YBG4</accession>
<organism evidence="2">
    <name type="scientific">Arundo donax</name>
    <name type="common">Giant reed</name>
    <name type="synonym">Donax arundinaceus</name>
    <dbReference type="NCBI Taxonomy" id="35708"/>
    <lineage>
        <taxon>Eukaryota</taxon>
        <taxon>Viridiplantae</taxon>
        <taxon>Streptophyta</taxon>
        <taxon>Embryophyta</taxon>
        <taxon>Tracheophyta</taxon>
        <taxon>Spermatophyta</taxon>
        <taxon>Magnoliopsida</taxon>
        <taxon>Liliopsida</taxon>
        <taxon>Poales</taxon>
        <taxon>Poaceae</taxon>
        <taxon>PACMAD clade</taxon>
        <taxon>Arundinoideae</taxon>
        <taxon>Arundineae</taxon>
        <taxon>Arundo</taxon>
    </lineage>
</organism>
<evidence type="ECO:0000313" key="2">
    <source>
        <dbReference type="EMBL" id="JAD22688.1"/>
    </source>
</evidence>
<dbReference type="EMBL" id="GBRH01275207">
    <property type="protein sequence ID" value="JAD22688.1"/>
    <property type="molecule type" value="Transcribed_RNA"/>
</dbReference>
<feature type="region of interest" description="Disordered" evidence="1">
    <location>
        <begin position="1"/>
        <end position="89"/>
    </location>
</feature>
<reference evidence="2" key="1">
    <citation type="submission" date="2014-09" db="EMBL/GenBank/DDBJ databases">
        <authorList>
            <person name="Magalhaes I.L.F."/>
            <person name="Oliveira U."/>
            <person name="Santos F.R."/>
            <person name="Vidigal T.H.D.A."/>
            <person name="Brescovit A.D."/>
            <person name="Santos A.J."/>
        </authorList>
    </citation>
    <scope>NUCLEOTIDE SEQUENCE</scope>
    <source>
        <tissue evidence="2">Shoot tissue taken approximately 20 cm above the soil surface</tissue>
    </source>
</reference>
<feature type="compositionally biased region" description="Basic residues" evidence="1">
    <location>
        <begin position="1"/>
        <end position="15"/>
    </location>
</feature>
<feature type="compositionally biased region" description="Basic residues" evidence="1">
    <location>
        <begin position="48"/>
        <end position="68"/>
    </location>
</feature>
<feature type="compositionally biased region" description="Low complexity" evidence="1">
    <location>
        <begin position="20"/>
        <end position="33"/>
    </location>
</feature>
<protein>
    <submittedName>
        <fullName evidence="2">Uncharacterized protein</fullName>
    </submittedName>
</protein>
<reference evidence="2" key="2">
    <citation type="journal article" date="2015" name="Data Brief">
        <title>Shoot transcriptome of the giant reed, Arundo donax.</title>
        <authorList>
            <person name="Barrero R.A."/>
            <person name="Guerrero F.D."/>
            <person name="Moolhuijzen P."/>
            <person name="Goolsby J.A."/>
            <person name="Tidwell J."/>
            <person name="Bellgard S.E."/>
            <person name="Bellgard M.I."/>
        </authorList>
    </citation>
    <scope>NUCLEOTIDE SEQUENCE</scope>
    <source>
        <tissue evidence="2">Shoot tissue taken approximately 20 cm above the soil surface</tissue>
    </source>
</reference>
<sequence length="89" mass="9591">MAPLPRRRTRSKHRTISSLPRGGCCSSRASGPSRRPPPPRALPAAAAGRKKLLRRWRRRSVLPRHRRAVSPGGADAGKNKVGKSAGVSP</sequence>
<proteinExistence type="predicted"/>